<sequence length="235" mass="25610">MSGTTTIWKNDLRSIVRDRTVSVLLFVPLIFLVLLRFGVPLLERKWPALGDHHAVLLGLFCVIVGMFPAFMLSFVMVDERDQGLVSAFKVLPVSPNRFLLSRLSMVVVLGLLYPLLLVLGAGIGSYGLLRSLLLAGLCATGGGAAMIAAVSLARNKIECLTAFKALFVLAALGATGAWGSFEGWNRVPGILPTYWVFAAFDAASARDFLAVSAMAAVLYGLFVWIFYRSFRRNLF</sequence>
<proteinExistence type="predicted"/>
<feature type="transmembrane region" description="Helical" evidence="1">
    <location>
        <begin position="208"/>
        <end position="227"/>
    </location>
</feature>
<gene>
    <name evidence="2" type="primary">atcI</name>
</gene>
<reference evidence="2" key="1">
    <citation type="journal article" date="2015" name="ACS Chem. Biol.">
        <title>Two of a Kind-The Biosynthetic Pathways of Chlorotonil and Anthracimycin.</title>
        <authorList>
            <person name="Jungmann K."/>
            <person name="Jansen R."/>
            <person name="Gerth K."/>
            <person name="Huch V."/>
            <person name="Krug D."/>
            <person name="Fenical W."/>
            <person name="Muller R."/>
        </authorList>
    </citation>
    <scope>NUCLEOTIDE SEQUENCE</scope>
    <source>
        <strain evidence="2">CNH365</strain>
    </source>
</reference>
<name>A0A0M4KDZ5_9ACTN</name>
<feature type="transmembrane region" description="Helical" evidence="1">
    <location>
        <begin position="21"/>
        <end position="42"/>
    </location>
</feature>
<dbReference type="EMBL" id="KT368179">
    <property type="protein sequence ID" value="ALD83691.1"/>
    <property type="molecule type" value="Genomic_DNA"/>
</dbReference>
<protein>
    <submittedName>
        <fullName evidence="2">Uncharacterized protein</fullName>
    </submittedName>
</protein>
<feature type="transmembrane region" description="Helical" evidence="1">
    <location>
        <begin position="98"/>
        <end position="123"/>
    </location>
</feature>
<evidence type="ECO:0000256" key="1">
    <source>
        <dbReference type="SAM" id="Phobius"/>
    </source>
</evidence>
<feature type="transmembrane region" description="Helical" evidence="1">
    <location>
        <begin position="54"/>
        <end position="77"/>
    </location>
</feature>
<accession>A0A0M4KDZ5</accession>
<organism evidence="2">
    <name type="scientific">Streptomyces sp. CNH365</name>
    <dbReference type="NCBI Taxonomy" id="1714301"/>
    <lineage>
        <taxon>Bacteria</taxon>
        <taxon>Bacillati</taxon>
        <taxon>Actinomycetota</taxon>
        <taxon>Actinomycetes</taxon>
        <taxon>Kitasatosporales</taxon>
        <taxon>Streptomycetaceae</taxon>
        <taxon>Streptomyces</taxon>
    </lineage>
</organism>
<keyword evidence="1" id="KW-0812">Transmembrane</keyword>
<evidence type="ECO:0000313" key="2">
    <source>
        <dbReference type="EMBL" id="ALD83691.1"/>
    </source>
</evidence>
<dbReference type="AlphaFoldDB" id="A0A0M4KDZ5"/>
<keyword evidence="1" id="KW-1133">Transmembrane helix</keyword>
<keyword evidence="1" id="KW-0472">Membrane</keyword>
<feature type="transmembrane region" description="Helical" evidence="1">
    <location>
        <begin position="129"/>
        <end position="150"/>
    </location>
</feature>
<feature type="transmembrane region" description="Helical" evidence="1">
    <location>
        <begin position="162"/>
        <end position="181"/>
    </location>
</feature>